<dbReference type="OrthoDB" id="9785699at2"/>
<dbReference type="SFLD" id="SFLDS00029">
    <property type="entry name" value="Radical_SAM"/>
    <property type="match status" value="1"/>
</dbReference>
<dbReference type="GO" id="GO:0016829">
    <property type="term" value="F:lyase activity"/>
    <property type="evidence" value="ECO:0007669"/>
    <property type="project" value="UniProtKB-KW"/>
</dbReference>
<evidence type="ECO:0000256" key="1">
    <source>
        <dbReference type="ARBA" id="ARBA00022723"/>
    </source>
</evidence>
<dbReference type="AlphaFoldDB" id="A0A1M5UG55"/>
<dbReference type="GO" id="GO:0051536">
    <property type="term" value="F:iron-sulfur cluster binding"/>
    <property type="evidence" value="ECO:0007669"/>
    <property type="project" value="UniProtKB-KW"/>
</dbReference>
<dbReference type="SUPFAM" id="SSF102114">
    <property type="entry name" value="Radical SAM enzymes"/>
    <property type="match status" value="1"/>
</dbReference>
<dbReference type="Pfam" id="PF04055">
    <property type="entry name" value="Radical_SAM"/>
    <property type="match status" value="1"/>
</dbReference>
<keyword evidence="3" id="KW-0411">Iron-sulfur</keyword>
<name>A0A1M5UG55_9ACTN</name>
<proteinExistence type="predicted"/>
<reference evidence="5 6" key="1">
    <citation type="submission" date="2016-11" db="EMBL/GenBank/DDBJ databases">
        <authorList>
            <person name="Jaros S."/>
            <person name="Januszkiewicz K."/>
            <person name="Wedrychowicz H."/>
        </authorList>
    </citation>
    <scope>NUCLEOTIDE SEQUENCE [LARGE SCALE GENOMIC DNA]</scope>
    <source>
        <strain evidence="5 6">DSM 45627</strain>
    </source>
</reference>
<evidence type="ECO:0000313" key="5">
    <source>
        <dbReference type="EMBL" id="SHH62032.1"/>
    </source>
</evidence>
<dbReference type="EMBL" id="FQVU01000008">
    <property type="protein sequence ID" value="SHH62032.1"/>
    <property type="molecule type" value="Genomic_DNA"/>
</dbReference>
<keyword evidence="2" id="KW-0408">Iron</keyword>
<dbReference type="SMART" id="SM00729">
    <property type="entry name" value="Elp3"/>
    <property type="match status" value="1"/>
</dbReference>
<dbReference type="GO" id="GO:0046872">
    <property type="term" value="F:metal ion binding"/>
    <property type="evidence" value="ECO:0007669"/>
    <property type="project" value="UniProtKB-KW"/>
</dbReference>
<dbReference type="PANTHER" id="PTHR43432:SF3">
    <property type="entry name" value="SLR0285 PROTEIN"/>
    <property type="match status" value="1"/>
</dbReference>
<dbReference type="PANTHER" id="PTHR43432">
    <property type="entry name" value="SLR0285 PROTEIN"/>
    <property type="match status" value="1"/>
</dbReference>
<dbReference type="InterPro" id="IPR007197">
    <property type="entry name" value="rSAM"/>
</dbReference>
<dbReference type="InterPro" id="IPR058240">
    <property type="entry name" value="rSAM_sf"/>
</dbReference>
<dbReference type="InterPro" id="IPR006638">
    <property type="entry name" value="Elp3/MiaA/NifB-like_rSAM"/>
</dbReference>
<evidence type="ECO:0000313" key="6">
    <source>
        <dbReference type="Proteomes" id="UP000186132"/>
    </source>
</evidence>
<dbReference type="Proteomes" id="UP000186132">
    <property type="component" value="Unassembled WGS sequence"/>
</dbReference>
<dbReference type="Gene3D" id="3.80.30.30">
    <property type="match status" value="1"/>
</dbReference>
<sequence>MRWATTGDAAPGLFAVEDLVTPVAGTGRMSGLEFLHVTAKRILNHVPDGSRAPTNWTINVYRGCSHACSYCFARPTHEYLGLNLGDDFDRRIVVKINAVERLRAELADPAWRRDPVAMGTNTDPYQRAEAKYRLTRGVLEALTEHATPFSILTKSPLVTRDLDVLRTANECTDVSVGFSIGTLDQRVWRASEPGSPNPRRRVAAMAALTAAGIRTGALVAPVLPGLSDDPRQLREVVTAIDDAGGRLLGIGALYLRPGVREHFLDWLRGAFPDQYDSYLRRYDGRAYAPAHYGEQLYARAGLSGRARPGRLPGRR</sequence>
<dbReference type="RefSeq" id="WP_073392407.1">
    <property type="nucleotide sequence ID" value="NZ_FQVU01000008.1"/>
</dbReference>
<organism evidence="5 6">
    <name type="scientific">Jatrophihabitans endophyticus</name>
    <dbReference type="NCBI Taxonomy" id="1206085"/>
    <lineage>
        <taxon>Bacteria</taxon>
        <taxon>Bacillati</taxon>
        <taxon>Actinomycetota</taxon>
        <taxon>Actinomycetes</taxon>
        <taxon>Jatrophihabitantales</taxon>
        <taxon>Jatrophihabitantaceae</taxon>
        <taxon>Jatrophihabitans</taxon>
    </lineage>
</organism>
<accession>A0A1M5UG55</accession>
<gene>
    <name evidence="5" type="ORF">SAMN05443575_4211</name>
</gene>
<evidence type="ECO:0000259" key="4">
    <source>
        <dbReference type="SMART" id="SM00729"/>
    </source>
</evidence>
<dbReference type="SFLD" id="SFLDG01084">
    <property type="entry name" value="Uncharacterised_Radical_SAM_Su"/>
    <property type="match status" value="1"/>
</dbReference>
<evidence type="ECO:0000256" key="2">
    <source>
        <dbReference type="ARBA" id="ARBA00023004"/>
    </source>
</evidence>
<evidence type="ECO:0000256" key="3">
    <source>
        <dbReference type="ARBA" id="ARBA00023014"/>
    </source>
</evidence>
<keyword evidence="5" id="KW-0456">Lyase</keyword>
<feature type="domain" description="Elp3/MiaA/NifB-like radical SAM core" evidence="4">
    <location>
        <begin position="54"/>
        <end position="281"/>
    </location>
</feature>
<keyword evidence="1" id="KW-0479">Metal-binding</keyword>
<keyword evidence="6" id="KW-1185">Reference proteome</keyword>
<protein>
    <submittedName>
        <fullName evidence="5">DNA repair photolyase</fullName>
    </submittedName>
</protein>
<dbReference type="InterPro" id="IPR040086">
    <property type="entry name" value="MJ0683-like"/>
</dbReference>